<evidence type="ECO:0000313" key="2">
    <source>
        <dbReference type="Proteomes" id="UP000269669"/>
    </source>
</evidence>
<sequence>MRSSPGPGAGSGISPTVRTSRAGPCFSYQAAFMKSSIPRNPQQHMVVQQAGVIIFSLPFLTALWERAISPEQLRHQLWNFLAHLPTMRPYKSEATPILSGSQPYNFLEHMTKCTVVPVSDHGGDLFYGMS</sequence>
<dbReference type="EMBL" id="RSDW01000001">
    <property type="protein sequence ID" value="RSL18731.1"/>
    <property type="molecule type" value="Genomic_DNA"/>
</dbReference>
<evidence type="ECO:0000313" key="1">
    <source>
        <dbReference type="EMBL" id="RSL18731.1"/>
    </source>
</evidence>
<protein>
    <submittedName>
        <fullName evidence="1">Uncharacterized protein</fullName>
    </submittedName>
</protein>
<proteinExistence type="predicted"/>
<gene>
    <name evidence="1" type="ORF">EDE15_4330</name>
</gene>
<reference evidence="1 2" key="1">
    <citation type="submission" date="2018-12" db="EMBL/GenBank/DDBJ databases">
        <title>Sequencing of bacterial isolates from soil warming experiment in Harvard Forest, Massachusetts, USA.</title>
        <authorList>
            <person name="Deangelis K."/>
        </authorList>
    </citation>
    <scope>NUCLEOTIDE SEQUENCE [LARGE SCALE GENOMIC DNA]</scope>
    <source>
        <strain evidence="1 2">EB153</strain>
    </source>
</reference>
<comment type="caution">
    <text evidence="1">The sequence shown here is derived from an EMBL/GenBank/DDBJ whole genome shotgun (WGS) entry which is preliminary data.</text>
</comment>
<accession>A0A3R9WJP4</accession>
<organism evidence="1 2">
    <name type="scientific">Edaphobacter aggregans</name>
    <dbReference type="NCBI Taxonomy" id="570835"/>
    <lineage>
        <taxon>Bacteria</taxon>
        <taxon>Pseudomonadati</taxon>
        <taxon>Acidobacteriota</taxon>
        <taxon>Terriglobia</taxon>
        <taxon>Terriglobales</taxon>
        <taxon>Acidobacteriaceae</taxon>
        <taxon>Edaphobacter</taxon>
    </lineage>
</organism>
<dbReference type="AlphaFoldDB" id="A0A3R9WJP4"/>
<name>A0A3R9WJP4_9BACT</name>
<dbReference type="Proteomes" id="UP000269669">
    <property type="component" value="Unassembled WGS sequence"/>
</dbReference>
<keyword evidence="2" id="KW-1185">Reference proteome</keyword>